<dbReference type="RefSeq" id="YP_009280032.1">
    <property type="nucleotide sequence ID" value="NC_031020.1"/>
</dbReference>
<sequence length="119" mass="14169">MAFNTQPKCERIAAFYSLWFDIEPYTFSDGSKYTRMGFIKTNKWYNEESYIYGVLFASLCMRGITMYDIVGASAVKWCRDNQDQILVVYCGKEFNLEMKYDTEHHEFLYRSFKYGIDDV</sequence>
<keyword evidence="2" id="KW-1185">Reference proteome</keyword>
<dbReference type="Proteomes" id="UP000203816">
    <property type="component" value="Segment"/>
</dbReference>
<dbReference type="GeneID" id="29059253"/>
<organism evidence="1 2">
    <name type="scientific">Morganella phage vB_MmoM_MP1</name>
    <dbReference type="NCBI Taxonomy" id="1852628"/>
    <lineage>
        <taxon>Viruses</taxon>
        <taxon>Duplodnaviria</taxon>
        <taxon>Heunggongvirae</taxon>
        <taxon>Uroviricota</taxon>
        <taxon>Caudoviricetes</taxon>
        <taxon>Pantevenvirales</taxon>
        <taxon>Straboviridae</taxon>
        <taxon>Gualtarvirus</taxon>
        <taxon>Gualtarvirus mp1</taxon>
    </lineage>
</organism>
<dbReference type="OrthoDB" id="40218at10239"/>
<proteinExistence type="predicted"/>
<evidence type="ECO:0000313" key="1">
    <source>
        <dbReference type="EMBL" id="ANM46545.1"/>
    </source>
</evidence>
<accession>A0A192YBP7</accession>
<protein>
    <submittedName>
        <fullName evidence="1">Uncharacterized protein</fullName>
    </submittedName>
</protein>
<dbReference type="EMBL" id="KX078569">
    <property type="protein sequence ID" value="ANM46545.1"/>
    <property type="molecule type" value="Genomic_DNA"/>
</dbReference>
<reference evidence="1 2" key="1">
    <citation type="submission" date="2016-04" db="EMBL/GenBank/DDBJ databases">
        <title>Comparative genomics of Morganella phages MP1 and MP2 define new clades among the T4 and T7-like Viruses.</title>
        <authorList>
            <person name="Pinto G."/>
            <person name="Oliveira A."/>
            <person name="Malgorzata L."/>
            <person name="Kropinski A."/>
            <person name="Azeredo J."/>
        </authorList>
    </citation>
    <scope>NUCLEOTIDE SEQUENCE [LARGE SCALE GENOMIC DNA]</scope>
</reference>
<name>A0A192YBP7_9CAUD</name>
<gene>
    <name evidence="1" type="ORF">MP1_gp0174</name>
</gene>
<dbReference type="KEGG" id="vg:29059253"/>
<evidence type="ECO:0000313" key="2">
    <source>
        <dbReference type="Proteomes" id="UP000203816"/>
    </source>
</evidence>